<feature type="domain" description="Acyltransferase 3" evidence="2">
    <location>
        <begin position="19"/>
        <end position="158"/>
    </location>
</feature>
<dbReference type="InterPro" id="IPR050879">
    <property type="entry name" value="Acyltransferase_3"/>
</dbReference>
<dbReference type="Proteomes" id="UP001432322">
    <property type="component" value="Unassembled WGS sequence"/>
</dbReference>
<dbReference type="GO" id="GO:0000271">
    <property type="term" value="P:polysaccharide biosynthetic process"/>
    <property type="evidence" value="ECO:0007669"/>
    <property type="project" value="TreeGrafter"/>
</dbReference>
<keyword evidence="1" id="KW-0472">Membrane</keyword>
<feature type="transmembrane region" description="Helical" evidence="1">
    <location>
        <begin position="21"/>
        <end position="37"/>
    </location>
</feature>
<dbReference type="PANTHER" id="PTHR23028:SF127">
    <property type="entry name" value="ACYL_TRANSF_3 DOMAIN-CONTAINING PROTEIN-RELATED"/>
    <property type="match status" value="1"/>
</dbReference>
<organism evidence="3 4">
    <name type="scientific">Pristionchus fissidentatus</name>
    <dbReference type="NCBI Taxonomy" id="1538716"/>
    <lineage>
        <taxon>Eukaryota</taxon>
        <taxon>Metazoa</taxon>
        <taxon>Ecdysozoa</taxon>
        <taxon>Nematoda</taxon>
        <taxon>Chromadorea</taxon>
        <taxon>Rhabditida</taxon>
        <taxon>Rhabditina</taxon>
        <taxon>Diplogasteromorpha</taxon>
        <taxon>Diplogasteroidea</taxon>
        <taxon>Neodiplogasteridae</taxon>
        <taxon>Pristionchus</taxon>
    </lineage>
</organism>
<feature type="transmembrane region" description="Helical" evidence="1">
    <location>
        <begin position="43"/>
        <end position="63"/>
    </location>
</feature>
<proteinExistence type="predicted"/>
<feature type="transmembrane region" description="Helical" evidence="1">
    <location>
        <begin position="84"/>
        <end position="103"/>
    </location>
</feature>
<evidence type="ECO:0000313" key="3">
    <source>
        <dbReference type="EMBL" id="GMT30918.1"/>
    </source>
</evidence>
<feature type="non-terminal residue" evidence="3">
    <location>
        <position position="158"/>
    </location>
</feature>
<dbReference type="GO" id="GO:0016747">
    <property type="term" value="F:acyltransferase activity, transferring groups other than amino-acyl groups"/>
    <property type="evidence" value="ECO:0007669"/>
    <property type="project" value="InterPro"/>
</dbReference>
<accession>A0AAV5WHI0</accession>
<dbReference type="GO" id="GO:0016020">
    <property type="term" value="C:membrane"/>
    <property type="evidence" value="ECO:0007669"/>
    <property type="project" value="TreeGrafter"/>
</dbReference>
<sequence>ACKEVILVNNQVMHEKRFDIQGLRAWAVISVVIFHFFPNLLPYGYLGVDVFFVLSGYLISLVLDGRPLALKTFENFYTKRLRRIFPLAILVTFINLILMYYLLVEAEIVNGVKSAMYSLLFAMNLKPHNVQEDYFQALESANDLFTHYWSLSVEIQFY</sequence>
<evidence type="ECO:0000259" key="2">
    <source>
        <dbReference type="Pfam" id="PF01757"/>
    </source>
</evidence>
<evidence type="ECO:0000256" key="1">
    <source>
        <dbReference type="SAM" id="Phobius"/>
    </source>
</evidence>
<dbReference type="PANTHER" id="PTHR23028">
    <property type="entry name" value="ACETYLTRANSFERASE"/>
    <property type="match status" value="1"/>
</dbReference>
<feature type="non-terminal residue" evidence="3">
    <location>
        <position position="1"/>
    </location>
</feature>
<dbReference type="InterPro" id="IPR002656">
    <property type="entry name" value="Acyl_transf_3_dom"/>
</dbReference>
<keyword evidence="4" id="KW-1185">Reference proteome</keyword>
<dbReference type="Pfam" id="PF01757">
    <property type="entry name" value="Acyl_transf_3"/>
    <property type="match status" value="1"/>
</dbReference>
<dbReference type="EMBL" id="BTSY01000005">
    <property type="protein sequence ID" value="GMT30918.1"/>
    <property type="molecule type" value="Genomic_DNA"/>
</dbReference>
<protein>
    <recommendedName>
        <fullName evidence="2">Acyltransferase 3 domain-containing protein</fullName>
    </recommendedName>
</protein>
<gene>
    <name evidence="3" type="ORF">PFISCL1PPCAC_22215</name>
</gene>
<evidence type="ECO:0000313" key="4">
    <source>
        <dbReference type="Proteomes" id="UP001432322"/>
    </source>
</evidence>
<dbReference type="AlphaFoldDB" id="A0AAV5WHI0"/>
<comment type="caution">
    <text evidence="3">The sequence shown here is derived from an EMBL/GenBank/DDBJ whole genome shotgun (WGS) entry which is preliminary data.</text>
</comment>
<name>A0AAV5WHI0_9BILA</name>
<keyword evidence="1" id="KW-1133">Transmembrane helix</keyword>
<reference evidence="3" key="1">
    <citation type="submission" date="2023-10" db="EMBL/GenBank/DDBJ databases">
        <title>Genome assembly of Pristionchus species.</title>
        <authorList>
            <person name="Yoshida K."/>
            <person name="Sommer R.J."/>
        </authorList>
    </citation>
    <scope>NUCLEOTIDE SEQUENCE</scope>
    <source>
        <strain evidence="3">RS5133</strain>
    </source>
</reference>
<keyword evidence="1" id="KW-0812">Transmembrane</keyword>